<dbReference type="EMBL" id="KK785029">
    <property type="protein sequence ID" value="KDO52704.1"/>
    <property type="molecule type" value="Genomic_DNA"/>
</dbReference>
<dbReference type="Proteomes" id="UP000027120">
    <property type="component" value="Unassembled WGS sequence"/>
</dbReference>
<sequence length="128" mass="13485">MDFHRANNVGFATFLLIFIILSTPSGKIQFGAAASRLLHDEQLLLEKFFRNLVNGSLRAPVPPIGGSPCTNIPGGGGGGGNGHCPNLNGMHFAGRHVVRTPSSSFPGSAVIDLPMAFSERKNNKQGTS</sequence>
<proteinExistence type="predicted"/>
<evidence type="ECO:0000313" key="1">
    <source>
        <dbReference type="EMBL" id="KDO52704.1"/>
    </source>
</evidence>
<reference evidence="1 2" key="1">
    <citation type="submission" date="2014-04" db="EMBL/GenBank/DDBJ databases">
        <authorList>
            <consortium name="International Citrus Genome Consortium"/>
            <person name="Gmitter F."/>
            <person name="Chen C."/>
            <person name="Farmerie W."/>
            <person name="Harkins T."/>
            <person name="Desany B."/>
            <person name="Mohiuddin M."/>
            <person name="Kodira C."/>
            <person name="Borodovsky M."/>
            <person name="Lomsadze A."/>
            <person name="Burns P."/>
            <person name="Jenkins J."/>
            <person name="Prochnik S."/>
            <person name="Shu S."/>
            <person name="Chapman J."/>
            <person name="Pitluck S."/>
            <person name="Schmutz J."/>
            <person name="Rokhsar D."/>
        </authorList>
    </citation>
    <scope>NUCLEOTIDE SEQUENCE</scope>
</reference>
<dbReference type="PANTHER" id="PTHR33592">
    <property type="entry name" value="TRANSMEMBRANE PROTEIN"/>
    <property type="match status" value="1"/>
</dbReference>
<organism evidence="1 2">
    <name type="scientific">Citrus sinensis</name>
    <name type="common">Sweet orange</name>
    <name type="synonym">Citrus aurantium var. sinensis</name>
    <dbReference type="NCBI Taxonomy" id="2711"/>
    <lineage>
        <taxon>Eukaryota</taxon>
        <taxon>Viridiplantae</taxon>
        <taxon>Streptophyta</taxon>
        <taxon>Embryophyta</taxon>
        <taxon>Tracheophyta</taxon>
        <taxon>Spermatophyta</taxon>
        <taxon>Magnoliopsida</taxon>
        <taxon>eudicotyledons</taxon>
        <taxon>Gunneridae</taxon>
        <taxon>Pentapetalae</taxon>
        <taxon>rosids</taxon>
        <taxon>malvids</taxon>
        <taxon>Sapindales</taxon>
        <taxon>Rutaceae</taxon>
        <taxon>Aurantioideae</taxon>
        <taxon>Citrus</taxon>
    </lineage>
</organism>
<dbReference type="AlphaFoldDB" id="A0A067EC16"/>
<dbReference type="PANTHER" id="PTHR33592:SF10">
    <property type="entry name" value="TRANSMEMBRANE PROTEIN"/>
    <property type="match status" value="1"/>
</dbReference>
<name>A0A067EC16_CITSI</name>
<evidence type="ECO:0000313" key="2">
    <source>
        <dbReference type="Proteomes" id="UP000027120"/>
    </source>
</evidence>
<accession>A0A067EC16</accession>
<gene>
    <name evidence="1" type="ORF">CISIN_1g037900mg</name>
</gene>
<keyword evidence="2" id="KW-1185">Reference proteome</keyword>
<protein>
    <submittedName>
        <fullName evidence="1">Uncharacterized protein</fullName>
    </submittedName>
</protein>